<proteinExistence type="predicted"/>
<evidence type="ECO:0000313" key="1">
    <source>
        <dbReference type="EMBL" id="PHV69188.1"/>
    </source>
</evidence>
<evidence type="ECO:0000313" key="2">
    <source>
        <dbReference type="Proteomes" id="UP000224460"/>
    </source>
</evidence>
<protein>
    <submittedName>
        <fullName evidence="1">Uncharacterized protein</fullName>
    </submittedName>
</protein>
<accession>A0AC61D8X3</accession>
<keyword evidence="2" id="KW-1185">Reference proteome</keyword>
<comment type="caution">
    <text evidence="1">The sequence shown here is derived from an EMBL/GenBank/DDBJ whole genome shotgun (WGS) entry which is preliminary data.</text>
</comment>
<gene>
    <name evidence="1" type="ORF">CS063_17200</name>
</gene>
<reference evidence="1" key="1">
    <citation type="submission" date="2017-10" db="EMBL/GenBank/DDBJ databases">
        <title>Genome sequence of cellulolytic Lachnospiraceae bacterium XHS1971 isolated from hotspring sediment.</title>
        <authorList>
            <person name="Vasudevan G."/>
            <person name="Joshi A.J."/>
            <person name="Hivarkar S."/>
            <person name="Lanjekar V.B."/>
            <person name="Dhakephalkar P.K."/>
            <person name="Dagar S."/>
        </authorList>
    </citation>
    <scope>NUCLEOTIDE SEQUENCE</scope>
    <source>
        <strain evidence="1">XHS1971</strain>
    </source>
</reference>
<dbReference type="EMBL" id="PEDL01000047">
    <property type="protein sequence ID" value="PHV69188.1"/>
    <property type="molecule type" value="Genomic_DNA"/>
</dbReference>
<name>A0AC61D8X3_9FIRM</name>
<organism evidence="1 2">
    <name type="scientific">Sporanaerobium hydrogeniformans</name>
    <dbReference type="NCBI Taxonomy" id="3072179"/>
    <lineage>
        <taxon>Bacteria</taxon>
        <taxon>Bacillati</taxon>
        <taxon>Bacillota</taxon>
        <taxon>Clostridia</taxon>
        <taxon>Lachnospirales</taxon>
        <taxon>Lachnospiraceae</taxon>
        <taxon>Sporanaerobium</taxon>
    </lineage>
</organism>
<sequence length="285" mass="34026">MKVRLLDIDGKMPNIALMKIAAYHKQKGDHVDWLNPLMDIEANIEKVYASKLFNFSNDYDYYPPEAEIIRGGTGFDISSKLSQQIESITKLDYSIYPQHHYSMQFFSRGCIRICPFCVVREKEGYIHPVDPLELNPNGKHIEVLDNNFFANPEWKFAIEKLLEWKHPVNLHGVDVRIMNEEQAYYLNQLKHHKQVHIAWDNPKQNILEQLKTMTKYIKPYKIMCYVLIGYWSTPEEDLYRIEKLRELKVDPFVMPFNKMDEYQKKFARWVNHKAIFKTVAWKDYR</sequence>
<dbReference type="Proteomes" id="UP000224460">
    <property type="component" value="Unassembled WGS sequence"/>
</dbReference>